<keyword evidence="1" id="KW-0812">Transmembrane</keyword>
<dbReference type="PANTHER" id="PTHR37953">
    <property type="entry name" value="UPF0127 PROTEIN MJ1496"/>
    <property type="match status" value="1"/>
</dbReference>
<dbReference type="PANTHER" id="PTHR37953:SF1">
    <property type="entry name" value="UPF0127 PROTEIN MJ1496"/>
    <property type="match status" value="1"/>
</dbReference>
<feature type="transmembrane region" description="Helical" evidence="1">
    <location>
        <begin position="7"/>
        <end position="27"/>
    </location>
</feature>
<sequence length="150" mass="17135">MSNFVRYAFMLAACLIVAGVAFFWFQWDFPASKEVSFAKIGDQTVRVTVADTPESRERGLSGRDGLASDEGMLFVFQNDGYHTFWMKDMLFSIDIIWLSHEGTVVDIAKDVSPDTFPMSFSPRAFARYVLELPARFVEEYTIQIGDEVRF</sequence>
<accession>A0A1F6FPX7</accession>
<evidence type="ECO:0000313" key="3">
    <source>
        <dbReference type="Proteomes" id="UP000177968"/>
    </source>
</evidence>
<evidence type="ECO:0000313" key="2">
    <source>
        <dbReference type="EMBL" id="OGG87898.1"/>
    </source>
</evidence>
<evidence type="ECO:0000256" key="1">
    <source>
        <dbReference type="SAM" id="Phobius"/>
    </source>
</evidence>
<keyword evidence="1" id="KW-0472">Membrane</keyword>
<protein>
    <recommendedName>
        <fullName evidence="4">DUF192 domain-containing protein</fullName>
    </recommendedName>
</protein>
<dbReference type="Gene3D" id="2.60.120.1140">
    <property type="entry name" value="Protein of unknown function DUF192"/>
    <property type="match status" value="1"/>
</dbReference>
<organism evidence="2 3">
    <name type="scientific">Candidatus Kaiserbacteria bacterium RIFCSPLOWO2_12_FULL_50_28</name>
    <dbReference type="NCBI Taxonomy" id="1798527"/>
    <lineage>
        <taxon>Bacteria</taxon>
        <taxon>Candidatus Kaiseribacteriota</taxon>
    </lineage>
</organism>
<comment type="caution">
    <text evidence="2">The sequence shown here is derived from an EMBL/GenBank/DDBJ whole genome shotgun (WGS) entry which is preliminary data.</text>
</comment>
<dbReference type="InterPro" id="IPR003795">
    <property type="entry name" value="DUF192"/>
</dbReference>
<dbReference type="Pfam" id="PF02643">
    <property type="entry name" value="DUF192"/>
    <property type="match status" value="1"/>
</dbReference>
<reference evidence="2 3" key="1">
    <citation type="journal article" date="2016" name="Nat. Commun.">
        <title>Thousands of microbial genomes shed light on interconnected biogeochemical processes in an aquifer system.</title>
        <authorList>
            <person name="Anantharaman K."/>
            <person name="Brown C.T."/>
            <person name="Hug L.A."/>
            <person name="Sharon I."/>
            <person name="Castelle C.J."/>
            <person name="Probst A.J."/>
            <person name="Thomas B.C."/>
            <person name="Singh A."/>
            <person name="Wilkins M.J."/>
            <person name="Karaoz U."/>
            <person name="Brodie E.L."/>
            <person name="Williams K.H."/>
            <person name="Hubbard S.S."/>
            <person name="Banfield J.F."/>
        </authorList>
    </citation>
    <scope>NUCLEOTIDE SEQUENCE [LARGE SCALE GENOMIC DNA]</scope>
</reference>
<evidence type="ECO:0008006" key="4">
    <source>
        <dbReference type="Google" id="ProtNLM"/>
    </source>
</evidence>
<name>A0A1F6FPX7_9BACT</name>
<dbReference type="Proteomes" id="UP000177968">
    <property type="component" value="Unassembled WGS sequence"/>
</dbReference>
<dbReference type="AlphaFoldDB" id="A0A1F6FPX7"/>
<proteinExistence type="predicted"/>
<dbReference type="InterPro" id="IPR038695">
    <property type="entry name" value="Saro_0823-like_sf"/>
</dbReference>
<gene>
    <name evidence="2" type="ORF">A3H15_00045</name>
</gene>
<keyword evidence="1" id="KW-1133">Transmembrane helix</keyword>
<dbReference type="EMBL" id="MFMO01000017">
    <property type="protein sequence ID" value="OGG87898.1"/>
    <property type="molecule type" value="Genomic_DNA"/>
</dbReference>